<keyword evidence="10" id="KW-1185">Reference proteome</keyword>
<feature type="region of interest" description="Disordered" evidence="6">
    <location>
        <begin position="109"/>
        <end position="215"/>
    </location>
</feature>
<dbReference type="PIRSF" id="PIRSF022941">
    <property type="entry name" value="ORC6_fun"/>
    <property type="match status" value="1"/>
</dbReference>
<evidence type="ECO:0000256" key="3">
    <source>
        <dbReference type="ARBA" id="ARBA00022705"/>
    </source>
</evidence>
<dbReference type="FunCoup" id="H2AWB8">
    <property type="interactions" value="301"/>
</dbReference>
<feature type="compositionally biased region" description="Polar residues" evidence="6">
    <location>
        <begin position="109"/>
        <end position="123"/>
    </location>
</feature>
<keyword evidence="4" id="KW-0238">DNA-binding</keyword>
<dbReference type="OrthoDB" id="5367324at2759"/>
<evidence type="ECO:0000313" key="9">
    <source>
        <dbReference type="EMBL" id="CCF58668.1"/>
    </source>
</evidence>
<dbReference type="eggNOG" id="ENOG502QS52">
    <property type="taxonomic scope" value="Eukaryota"/>
</dbReference>
<dbReference type="Pfam" id="PF05460">
    <property type="entry name" value="ORC6"/>
    <property type="match status" value="1"/>
</dbReference>
<dbReference type="EMBL" id="HE650826">
    <property type="protein sequence ID" value="CCF58668.1"/>
    <property type="molecule type" value="Genomic_DNA"/>
</dbReference>
<evidence type="ECO:0000256" key="2">
    <source>
        <dbReference type="ARBA" id="ARBA00010840"/>
    </source>
</evidence>
<dbReference type="HOGENOM" id="CLU_660677_0_0_1"/>
<feature type="compositionally biased region" description="Low complexity" evidence="6">
    <location>
        <begin position="145"/>
        <end position="163"/>
    </location>
</feature>
<dbReference type="GO" id="GO:0031261">
    <property type="term" value="C:DNA replication preinitiation complex"/>
    <property type="evidence" value="ECO:0007669"/>
    <property type="project" value="EnsemblFungi"/>
</dbReference>
<sequence>MSSKQLQRSILDVLALETNDDQEWTKGYLKKLLSTTSVLYNTSANKVMLKNDEEVARAHICSYIACERLAEKHVPDLQFYMDRIPLEPKKIRNLIQVFKQNLLQMSPVKNLSWTPSPKKQTISPLKGHDSFSSRDPNELRNELFSPLKNKSLSPSKLKTPLPSVQLFERSESESPTKTRRRLVFEKDDDNEEEDASAVVQSSQSPKKTVISESSVDNQADEVLEDEVEPLHAKKRKVVSGSNVSKARGSFLLRKYYKVTPQEVISLCNDFQIPKDVAYNILHEYLSHVNFLVCPWQLVCGLVLNCIFIVFNERRRKDPRIDLWIMQKMAGQMHCGEIEDLTKCVNIVKEFLVGQAWFKELQIKHNFFDGKNYDEIISTKLGSMLQPNNILVSDEQFDNWKQRVEQDLSLRYDKPGN</sequence>
<feature type="domain" description="ORC6 first cyclin-like" evidence="8">
    <location>
        <begin position="22"/>
        <end position="105"/>
    </location>
</feature>
<keyword evidence="7" id="KW-0472">Membrane</keyword>
<evidence type="ECO:0000313" key="10">
    <source>
        <dbReference type="Proteomes" id="UP000005220"/>
    </source>
</evidence>
<dbReference type="AlphaFoldDB" id="H2AWB8"/>
<evidence type="ECO:0000256" key="1">
    <source>
        <dbReference type="ARBA" id="ARBA00004123"/>
    </source>
</evidence>
<dbReference type="GeneID" id="13884136"/>
<accession>H2AWB8</accession>
<protein>
    <recommendedName>
        <fullName evidence="8">ORC6 first cyclin-like domain-containing protein</fullName>
    </recommendedName>
</protein>
<comment type="similarity">
    <text evidence="2">Belongs to the ORC6 family.</text>
</comment>
<dbReference type="GO" id="GO:0006267">
    <property type="term" value="P:pre-replicative complex assembly involved in nuclear cell cycle DNA replication"/>
    <property type="evidence" value="ECO:0007669"/>
    <property type="project" value="EnsemblFungi"/>
</dbReference>
<keyword evidence="7" id="KW-0812">Transmembrane</keyword>
<keyword evidence="3" id="KW-0235">DNA replication</keyword>
<dbReference type="GO" id="GO:0005664">
    <property type="term" value="C:nuclear origin of replication recognition complex"/>
    <property type="evidence" value="ECO:0007669"/>
    <property type="project" value="EnsemblFungi"/>
</dbReference>
<keyword evidence="5" id="KW-0539">Nucleus</keyword>
<feature type="transmembrane region" description="Helical" evidence="7">
    <location>
        <begin position="288"/>
        <end position="310"/>
    </location>
</feature>
<feature type="compositionally biased region" description="Polar residues" evidence="6">
    <location>
        <begin position="198"/>
        <end position="215"/>
    </location>
</feature>
<gene>
    <name evidence="9" type="primary">KAFR0F00710</name>
    <name evidence="9" type="ORF">KAFR_0F00710</name>
</gene>
<evidence type="ECO:0000256" key="5">
    <source>
        <dbReference type="ARBA" id="ARBA00023242"/>
    </source>
</evidence>
<dbReference type="KEGG" id="kaf:KAFR_0F00710"/>
<keyword evidence="7" id="KW-1133">Transmembrane helix</keyword>
<dbReference type="GO" id="GO:0005656">
    <property type="term" value="C:nuclear pre-replicative complex"/>
    <property type="evidence" value="ECO:0007669"/>
    <property type="project" value="EnsemblFungi"/>
</dbReference>
<evidence type="ECO:0000256" key="7">
    <source>
        <dbReference type="SAM" id="Phobius"/>
    </source>
</evidence>
<dbReference type="RefSeq" id="XP_003957803.1">
    <property type="nucleotide sequence ID" value="XM_003957754.1"/>
</dbReference>
<dbReference type="STRING" id="1071382.H2AWB8"/>
<dbReference type="GO" id="GO:0030466">
    <property type="term" value="P:silent mating-type cassette heterochromatin formation"/>
    <property type="evidence" value="ECO:0007669"/>
    <property type="project" value="EnsemblFungi"/>
</dbReference>
<dbReference type="Proteomes" id="UP000005220">
    <property type="component" value="Chromosome 6"/>
</dbReference>
<proteinExistence type="inferred from homology"/>
<evidence type="ECO:0000259" key="8">
    <source>
        <dbReference type="Pfam" id="PF05460"/>
    </source>
</evidence>
<reference evidence="9 10" key="1">
    <citation type="journal article" date="2011" name="Proc. Natl. Acad. Sci. U.S.A.">
        <title>Evolutionary erosion of yeast sex chromosomes by mating-type switching accidents.</title>
        <authorList>
            <person name="Gordon J.L."/>
            <person name="Armisen D."/>
            <person name="Proux-Wera E."/>
            <person name="Oheigeartaigh S.S."/>
            <person name="Byrne K.P."/>
            <person name="Wolfe K.H."/>
        </authorList>
    </citation>
    <scope>NUCLEOTIDE SEQUENCE [LARGE SCALE GENOMIC DNA]</scope>
    <source>
        <strain evidence="10">ATCC 22294 / BCRC 22015 / CBS 2517 / CECT 1963 / NBRC 1671 / NRRL Y-8276</strain>
    </source>
</reference>
<evidence type="ECO:0000256" key="4">
    <source>
        <dbReference type="ARBA" id="ARBA00023125"/>
    </source>
</evidence>
<comment type="subcellular location">
    <subcellularLocation>
        <location evidence="1">Nucleus</location>
    </subcellularLocation>
</comment>
<dbReference type="InParanoid" id="H2AWB8"/>
<dbReference type="InterPro" id="IPR008721">
    <property type="entry name" value="ORC6_cyclin_first"/>
</dbReference>
<feature type="compositionally biased region" description="Acidic residues" evidence="6">
    <location>
        <begin position="186"/>
        <end position="195"/>
    </location>
</feature>
<feature type="compositionally biased region" description="Basic and acidic residues" evidence="6">
    <location>
        <begin position="126"/>
        <end position="141"/>
    </location>
</feature>
<organism evidence="9 10">
    <name type="scientific">Kazachstania africana (strain ATCC 22294 / BCRC 22015 / CBS 2517 / CECT 1963 / NBRC 1671 / NRRL Y-8276)</name>
    <name type="common">Yeast</name>
    <name type="synonym">Kluyveromyces africanus</name>
    <dbReference type="NCBI Taxonomy" id="1071382"/>
    <lineage>
        <taxon>Eukaryota</taxon>
        <taxon>Fungi</taxon>
        <taxon>Dikarya</taxon>
        <taxon>Ascomycota</taxon>
        <taxon>Saccharomycotina</taxon>
        <taxon>Saccharomycetes</taxon>
        <taxon>Saccharomycetales</taxon>
        <taxon>Saccharomycetaceae</taxon>
        <taxon>Kazachstania</taxon>
    </lineage>
</organism>
<dbReference type="GO" id="GO:0003688">
    <property type="term" value="F:DNA replication origin binding"/>
    <property type="evidence" value="ECO:0007669"/>
    <property type="project" value="EnsemblFungi"/>
</dbReference>
<name>H2AWB8_KAZAF</name>
<evidence type="ECO:0000256" key="6">
    <source>
        <dbReference type="SAM" id="MobiDB-lite"/>
    </source>
</evidence>
<dbReference type="InterPro" id="IPR016811">
    <property type="entry name" value="ORC6_fun"/>
</dbReference>
<dbReference type="GO" id="GO:0006270">
    <property type="term" value="P:DNA replication initiation"/>
    <property type="evidence" value="ECO:0007669"/>
    <property type="project" value="EnsemblFungi"/>
</dbReference>